<evidence type="ECO:0000313" key="13">
    <source>
        <dbReference type="Proteomes" id="UP000332487"/>
    </source>
</evidence>
<dbReference type="SFLD" id="SFLDG00002">
    <property type="entry name" value="C1.7:_P-type_atpase_like"/>
    <property type="match status" value="1"/>
</dbReference>
<dbReference type="PRINTS" id="PR00119">
    <property type="entry name" value="CATATPASE"/>
</dbReference>
<evidence type="ECO:0000256" key="4">
    <source>
        <dbReference type="ARBA" id="ARBA00022723"/>
    </source>
</evidence>
<dbReference type="InterPro" id="IPR044492">
    <property type="entry name" value="P_typ_ATPase_HD_dom"/>
</dbReference>
<comment type="subcellular location">
    <subcellularLocation>
        <location evidence="1">Endomembrane system</location>
        <topology evidence="1">Multi-pass membrane protein</topology>
    </subcellularLocation>
</comment>
<keyword evidence="7" id="KW-1278">Translocase</keyword>
<dbReference type="SFLD" id="SFLDS00003">
    <property type="entry name" value="Haloacid_Dehalogenase"/>
    <property type="match status" value="1"/>
</dbReference>
<dbReference type="CDD" id="cd02094">
    <property type="entry name" value="P-type_ATPase_Cu-like"/>
    <property type="match status" value="1"/>
</dbReference>
<evidence type="ECO:0000256" key="10">
    <source>
        <dbReference type="SAM" id="Phobius"/>
    </source>
</evidence>
<dbReference type="GO" id="GO:0055070">
    <property type="term" value="P:copper ion homeostasis"/>
    <property type="evidence" value="ECO:0007669"/>
    <property type="project" value="TreeGrafter"/>
</dbReference>
<evidence type="ECO:0000256" key="2">
    <source>
        <dbReference type="ARBA" id="ARBA00006024"/>
    </source>
</evidence>
<dbReference type="PANTHER" id="PTHR43520">
    <property type="entry name" value="ATP7, ISOFORM B"/>
    <property type="match status" value="1"/>
</dbReference>
<dbReference type="InterPro" id="IPR036412">
    <property type="entry name" value="HAD-like_sf"/>
</dbReference>
<evidence type="ECO:0000256" key="6">
    <source>
        <dbReference type="ARBA" id="ARBA00022840"/>
    </source>
</evidence>
<dbReference type="InterPro" id="IPR059000">
    <property type="entry name" value="ATPase_P-type_domA"/>
</dbReference>
<keyword evidence="9 10" id="KW-0472">Membrane</keyword>
<dbReference type="Gene3D" id="2.70.150.10">
    <property type="entry name" value="Calcium-transporting ATPase, cytoplasmic transduction domain A"/>
    <property type="match status" value="1"/>
</dbReference>
<evidence type="ECO:0000259" key="11">
    <source>
        <dbReference type="SMART" id="SM00746"/>
    </source>
</evidence>
<dbReference type="Pfam" id="PF00122">
    <property type="entry name" value="E1-E2_ATPase"/>
    <property type="match status" value="1"/>
</dbReference>
<dbReference type="GO" id="GO:0016020">
    <property type="term" value="C:membrane"/>
    <property type="evidence" value="ECO:0007669"/>
    <property type="project" value="InterPro"/>
</dbReference>
<reference evidence="12 13" key="1">
    <citation type="journal article" date="2009" name="Genome Biol.">
        <title>Community-wide analysis of microbial genome sequence signatures.</title>
        <authorList>
            <person name="Dick G.J."/>
            <person name="Andersson A.F."/>
            <person name="Baker B.J."/>
            <person name="Simmons S.L."/>
            <person name="Thomas B.C."/>
            <person name="Yelton A.P."/>
            <person name="Banfield J.F."/>
        </authorList>
    </citation>
    <scope>NUCLEOTIDE SEQUENCE [LARGE SCALE GENOMIC DNA]</scope>
    <source>
        <strain evidence="12">ARMAN-2</strain>
    </source>
</reference>
<dbReference type="InterPro" id="IPR001757">
    <property type="entry name" value="P_typ_ATPase"/>
</dbReference>
<keyword evidence="13" id="KW-1185">Reference proteome</keyword>
<reference evidence="12 13" key="2">
    <citation type="journal article" date="2010" name="Proc. Natl. Acad. Sci. U.S.A.">
        <title>Enigmatic, ultrasmall, uncultivated Archaea.</title>
        <authorList>
            <person name="Baker B.J."/>
            <person name="Comolli L.R."/>
            <person name="Dick G.J."/>
            <person name="Hauser L.J."/>
            <person name="Hyatt D."/>
            <person name="Dill B.D."/>
            <person name="Land M.L."/>
            <person name="Verberkmoes N.C."/>
            <person name="Hettich R.L."/>
            <person name="Banfield J.F."/>
        </authorList>
    </citation>
    <scope>NUCLEOTIDE SEQUENCE [LARGE SCALE GENOMIC DNA]</scope>
    <source>
        <strain evidence="12">ARMAN-2</strain>
    </source>
</reference>
<feature type="transmembrane region" description="Helical" evidence="10">
    <location>
        <begin position="137"/>
        <end position="155"/>
    </location>
</feature>
<comment type="similarity">
    <text evidence="2">Belongs to the cation transport ATPase (P-type) (TC 3.A.3) family. Type IB subfamily.</text>
</comment>
<dbReference type="InterPro" id="IPR023298">
    <property type="entry name" value="ATPase_P-typ_TM_dom_sf"/>
</dbReference>
<keyword evidence="6" id="KW-0067">ATP-binding</keyword>
<feature type="domain" description="TRASH" evidence="11">
    <location>
        <begin position="4"/>
        <end position="42"/>
    </location>
</feature>
<evidence type="ECO:0000313" key="12">
    <source>
        <dbReference type="EMBL" id="EET90099.1"/>
    </source>
</evidence>
<evidence type="ECO:0000256" key="9">
    <source>
        <dbReference type="ARBA" id="ARBA00023136"/>
    </source>
</evidence>
<dbReference type="SUPFAM" id="SSF81665">
    <property type="entry name" value="Calcium ATPase, transmembrane domain M"/>
    <property type="match status" value="1"/>
</dbReference>
<dbReference type="AlphaFoldDB" id="C7DHJ7"/>
<dbReference type="NCBIfam" id="TIGR01525">
    <property type="entry name" value="ATPase-IB_hvy"/>
    <property type="match status" value="1"/>
</dbReference>
<dbReference type="GO" id="GO:0012505">
    <property type="term" value="C:endomembrane system"/>
    <property type="evidence" value="ECO:0007669"/>
    <property type="project" value="UniProtKB-SubCell"/>
</dbReference>
<dbReference type="InterPro" id="IPR018303">
    <property type="entry name" value="ATPase_P-typ_P_site"/>
</dbReference>
<keyword evidence="8 10" id="KW-1133">Transmembrane helix</keyword>
<dbReference type="SMART" id="SM00746">
    <property type="entry name" value="TRASH"/>
    <property type="match status" value="1"/>
</dbReference>
<evidence type="ECO:0000256" key="7">
    <source>
        <dbReference type="ARBA" id="ARBA00022967"/>
    </source>
</evidence>
<sequence length="687" mass="72480">MATDPVCGMYVDESSSTLTATVENRKYYFCSTTCKLQFEKPERELRGLKYALAVSWPITAVVVVLAYAPHFGLSDYIMLVLASIVQFYSGRRFYAGILDAIRNRSANMDTLIALGTSAAWAYSALVTLFPAVFRGGVYFDTSTIIISLILTGTYMQRIAEARASSAVSALMAMQPKTAYVLRGETPAEVPIEEVKVGDTILVRPGDRIPVDSVVIEGSSSADESMITGESMPVDKKPGDKVIGGTINVSGSLKVRATKVGEDTALSQIIEIVRNAASSKVPIQKLADRISSYFVPLVVALAVLAALLWYIFGGVGTSVAVLIFVSVLIIACPCALGIATPAALLVASGRAAKFGILVKSGESLQAASKVDTVVLDKTGTLTEGKPAVTDIIPLAGYGKADVLAYAASAEINSEHPLGRAVVEEAKKNGMKVKFPKKFSYRQGSGVIAVDSKENKILVGNRDLFSKAEIEAVESKLGELEDGGKTALIVGVNGKIIGLISVADELKNGSREAVKELLDAGLDVWLITGDNREVAAGIAAQLGIKNVMSEAKPGDKMKKIEEMQKSGRVVAMIGDGVNDAPALTKADLGIAIGAGSEVAVQAGGIVLIQNNLHGAVVALRLGRRTMSKIKQNLAWAFGYNAVLIPVAAGALIPFFTTGVYDFLPMLAALAMAFSSVTVVSNSLLLLNFK</sequence>
<dbReference type="NCBIfam" id="TIGR01494">
    <property type="entry name" value="ATPase_P-type"/>
    <property type="match status" value="1"/>
</dbReference>
<dbReference type="Proteomes" id="UP000332487">
    <property type="component" value="Unassembled WGS sequence"/>
</dbReference>
<dbReference type="InterPro" id="IPR023299">
    <property type="entry name" value="ATPase_P-typ_cyto_dom_N"/>
</dbReference>
<proteinExistence type="inferred from homology"/>
<protein>
    <submittedName>
        <fullName evidence="12">Heavy metal translocating P-type ATPase</fullName>
    </submittedName>
</protein>
<dbReference type="GO" id="GO:0005524">
    <property type="term" value="F:ATP binding"/>
    <property type="evidence" value="ECO:0007669"/>
    <property type="project" value="UniProtKB-KW"/>
</dbReference>
<keyword evidence="4" id="KW-0479">Metal-binding</keyword>
<organism evidence="12 13">
    <name type="scientific">Candidatus Micrarchaeum acidiphilum ARMAN-2</name>
    <dbReference type="NCBI Taxonomy" id="425595"/>
    <lineage>
        <taxon>Archaea</taxon>
        <taxon>Candidatus Micrarchaeota</taxon>
        <taxon>Candidatus Micrarchaeia</taxon>
        <taxon>Candidatus Micrarchaeales</taxon>
        <taxon>Candidatus Micrarchaeaceae</taxon>
        <taxon>Candidatus Micrarchaeum</taxon>
    </lineage>
</organism>
<dbReference type="EMBL" id="GG697240">
    <property type="protein sequence ID" value="EET90099.1"/>
    <property type="molecule type" value="Genomic_DNA"/>
</dbReference>
<accession>C7DHJ7</accession>
<feature type="transmembrane region" description="Helical" evidence="10">
    <location>
        <begin position="50"/>
        <end position="67"/>
    </location>
</feature>
<evidence type="ECO:0000256" key="1">
    <source>
        <dbReference type="ARBA" id="ARBA00004127"/>
    </source>
</evidence>
<dbReference type="Gene3D" id="3.40.1110.10">
    <property type="entry name" value="Calcium-transporting ATPase, cytoplasmic domain N"/>
    <property type="match status" value="1"/>
</dbReference>
<feature type="transmembrane region" description="Helical" evidence="10">
    <location>
        <begin position="631"/>
        <end position="654"/>
    </location>
</feature>
<feature type="transmembrane region" description="Helical" evidence="10">
    <location>
        <begin position="317"/>
        <end position="346"/>
    </location>
</feature>
<dbReference type="PRINTS" id="PR00943">
    <property type="entry name" value="CUATPASE"/>
</dbReference>
<feature type="transmembrane region" description="Helical" evidence="10">
    <location>
        <begin position="292"/>
        <end position="311"/>
    </location>
</feature>
<dbReference type="Pfam" id="PF00702">
    <property type="entry name" value="Hydrolase"/>
    <property type="match status" value="1"/>
</dbReference>
<keyword evidence="3 10" id="KW-0812">Transmembrane</keyword>
<dbReference type="InterPro" id="IPR027256">
    <property type="entry name" value="P-typ_ATPase_IB"/>
</dbReference>
<dbReference type="SFLD" id="SFLDF00027">
    <property type="entry name" value="p-type_atpase"/>
    <property type="match status" value="1"/>
</dbReference>
<dbReference type="SUPFAM" id="SSF81653">
    <property type="entry name" value="Calcium ATPase, transduction domain A"/>
    <property type="match status" value="1"/>
</dbReference>
<dbReference type="InterPro" id="IPR011017">
    <property type="entry name" value="TRASH_dom"/>
</dbReference>
<evidence type="ECO:0000256" key="3">
    <source>
        <dbReference type="ARBA" id="ARBA00022692"/>
    </source>
</evidence>
<dbReference type="FunFam" id="2.70.150.10:FF:000002">
    <property type="entry name" value="Copper-transporting ATPase 1, putative"/>
    <property type="match status" value="1"/>
</dbReference>
<dbReference type="NCBIfam" id="TIGR01511">
    <property type="entry name" value="ATPase-IB1_Cu"/>
    <property type="match status" value="1"/>
</dbReference>
<evidence type="ECO:0000256" key="8">
    <source>
        <dbReference type="ARBA" id="ARBA00022989"/>
    </source>
</evidence>
<feature type="transmembrane region" description="Helical" evidence="10">
    <location>
        <begin position="660"/>
        <end position="684"/>
    </location>
</feature>
<keyword evidence="5" id="KW-0547">Nucleotide-binding</keyword>
<dbReference type="GO" id="GO:0043682">
    <property type="term" value="F:P-type divalent copper transporter activity"/>
    <property type="evidence" value="ECO:0007669"/>
    <property type="project" value="TreeGrafter"/>
</dbReference>
<feature type="transmembrane region" description="Helical" evidence="10">
    <location>
        <begin position="73"/>
        <end position="90"/>
    </location>
</feature>
<dbReference type="PANTHER" id="PTHR43520:SF8">
    <property type="entry name" value="P-TYPE CU(+) TRANSPORTER"/>
    <property type="match status" value="1"/>
</dbReference>
<dbReference type="SUPFAM" id="SSF56784">
    <property type="entry name" value="HAD-like"/>
    <property type="match status" value="1"/>
</dbReference>
<dbReference type="Gene3D" id="3.40.50.1000">
    <property type="entry name" value="HAD superfamily/HAD-like"/>
    <property type="match status" value="1"/>
</dbReference>
<evidence type="ECO:0000256" key="5">
    <source>
        <dbReference type="ARBA" id="ARBA00022741"/>
    </source>
</evidence>
<dbReference type="InterPro" id="IPR008250">
    <property type="entry name" value="ATPase_P-typ_transduc_dom_A_sf"/>
</dbReference>
<dbReference type="GO" id="GO:0016887">
    <property type="term" value="F:ATP hydrolysis activity"/>
    <property type="evidence" value="ECO:0007669"/>
    <property type="project" value="InterPro"/>
</dbReference>
<name>C7DHJ7_MICA2</name>
<dbReference type="InterPro" id="IPR023214">
    <property type="entry name" value="HAD_sf"/>
</dbReference>
<dbReference type="PROSITE" id="PS00154">
    <property type="entry name" value="ATPASE_E1_E2"/>
    <property type="match status" value="1"/>
</dbReference>
<dbReference type="GO" id="GO:0005507">
    <property type="term" value="F:copper ion binding"/>
    <property type="evidence" value="ECO:0007669"/>
    <property type="project" value="TreeGrafter"/>
</dbReference>
<feature type="transmembrane region" description="Helical" evidence="10">
    <location>
        <begin position="111"/>
        <end position="131"/>
    </location>
</feature>
<gene>
    <name evidence="12" type="ORF">UNLARM2_0540</name>
</gene>